<sequence>MASFEKRGSKWRFKIHYHDNLGRKKYISKSGFRTKQEAKRAAIELESKINKGYKEEKNYTLTEWLDYYLETWRKNKISNSSFYIEQFSKKRILDFYNDINIKDITPSIHQSFINYLIEKGYSKSTLSKTHNLLKRSLERAKYDRLIYHNPCDGITLQHIDLKQQEKAKYLPKDKIKPFLDMVRKRDVYQYFLFRTLIETGMRIGEASALNWNDYDRKLKTLSITKSYNQKSNKFGPTKNKENRVIFISDELAKELFKLKNLQNSNKIVNADFYNNSYDYIFCNEFGEPLPRSTTHNTMMYVTGKLLGKDNRLSIHKLRHTHATLLLESNVPMKVIQERLGHKSEAITSEVYSHVTKKMNDDAKENFEKYIKNVF</sequence>
<dbReference type="PROSITE" id="PS51898">
    <property type="entry name" value="TYR_RECOMBINASE"/>
    <property type="match status" value="1"/>
</dbReference>
<dbReference type="GO" id="GO:0006310">
    <property type="term" value="P:DNA recombination"/>
    <property type="evidence" value="ECO:0007669"/>
    <property type="project" value="UniProtKB-KW"/>
</dbReference>
<dbReference type="CDD" id="cd01189">
    <property type="entry name" value="INT_ICEBs1_C_like"/>
    <property type="match status" value="1"/>
</dbReference>
<feature type="domain" description="Tyr recombinase" evidence="6">
    <location>
        <begin position="165"/>
        <end position="364"/>
    </location>
</feature>
<dbReference type="Pfam" id="PF14657">
    <property type="entry name" value="Arm-DNA-bind_4"/>
    <property type="match status" value="1"/>
</dbReference>
<evidence type="ECO:0000256" key="4">
    <source>
        <dbReference type="ARBA" id="ARBA00023172"/>
    </source>
</evidence>
<evidence type="ECO:0000259" key="7">
    <source>
        <dbReference type="PROSITE" id="PS51900"/>
    </source>
</evidence>
<keyword evidence="3 5" id="KW-0238">DNA-binding</keyword>
<feature type="domain" description="Core-binding (CB)" evidence="7">
    <location>
        <begin position="59"/>
        <end position="141"/>
    </location>
</feature>
<dbReference type="Gene3D" id="1.10.150.130">
    <property type="match status" value="1"/>
</dbReference>
<protein>
    <submittedName>
        <fullName evidence="8">Tyrosine-type recombinase/integrase</fullName>
    </submittedName>
</protein>
<dbReference type="PANTHER" id="PTHR30349">
    <property type="entry name" value="PHAGE INTEGRASE-RELATED"/>
    <property type="match status" value="1"/>
</dbReference>
<dbReference type="InterPro" id="IPR044068">
    <property type="entry name" value="CB"/>
</dbReference>
<keyword evidence="4" id="KW-0233">DNA recombination</keyword>
<dbReference type="PANTHER" id="PTHR30349:SF64">
    <property type="entry name" value="PROPHAGE INTEGRASE INTD-RELATED"/>
    <property type="match status" value="1"/>
</dbReference>
<dbReference type="RefSeq" id="WP_077700443.1">
    <property type="nucleotide sequence ID" value="NZ_CP093539.1"/>
</dbReference>
<dbReference type="Proteomes" id="UP000509636">
    <property type="component" value="Chromosome"/>
</dbReference>
<evidence type="ECO:0000256" key="5">
    <source>
        <dbReference type="PROSITE-ProRule" id="PRU01248"/>
    </source>
</evidence>
<dbReference type="GO" id="GO:0003677">
    <property type="term" value="F:DNA binding"/>
    <property type="evidence" value="ECO:0007669"/>
    <property type="project" value="UniProtKB-UniRule"/>
</dbReference>
<reference evidence="8 9" key="1">
    <citation type="submission" date="2019-09" db="EMBL/GenBank/DDBJ databases">
        <title>FDA dAtabase for Regulatory Grade micrObial Sequences (FDA-ARGOS): Supporting development and validation of Infectious Disease Dx tests.</title>
        <authorList>
            <person name="Sciortino C."/>
            <person name="Tallon L."/>
            <person name="Sadzewicz L."/>
            <person name="Vavikolanu K."/>
            <person name="Mehta A."/>
            <person name="Aluvathingal J."/>
            <person name="Nadendla S."/>
            <person name="Nandy P."/>
            <person name="Geyer C."/>
            <person name="Yan Y."/>
            <person name="Sichtig H."/>
        </authorList>
    </citation>
    <scope>NUCLEOTIDE SEQUENCE [LARGE SCALE GENOMIC DNA]</scope>
    <source>
        <strain evidence="8 9">FDAARGOS_661</strain>
    </source>
</reference>
<evidence type="ECO:0000256" key="3">
    <source>
        <dbReference type="ARBA" id="ARBA00023125"/>
    </source>
</evidence>
<dbReference type="GO" id="GO:0015074">
    <property type="term" value="P:DNA integration"/>
    <property type="evidence" value="ECO:0007669"/>
    <property type="project" value="InterPro"/>
</dbReference>
<evidence type="ECO:0000313" key="9">
    <source>
        <dbReference type="Proteomes" id="UP000509636"/>
    </source>
</evidence>
<dbReference type="Gene3D" id="1.10.443.10">
    <property type="entry name" value="Intergrase catalytic core"/>
    <property type="match status" value="1"/>
</dbReference>
<comment type="similarity">
    <text evidence="1">Belongs to the 'phage' integrase family.</text>
</comment>
<dbReference type="InterPro" id="IPR011010">
    <property type="entry name" value="DNA_brk_join_enz"/>
</dbReference>
<organism evidence="8 9">
    <name type="scientific">Staphylococcus hominis</name>
    <dbReference type="NCBI Taxonomy" id="1290"/>
    <lineage>
        <taxon>Bacteria</taxon>
        <taxon>Bacillati</taxon>
        <taxon>Bacillota</taxon>
        <taxon>Bacilli</taxon>
        <taxon>Bacillales</taxon>
        <taxon>Staphylococcaceae</taxon>
        <taxon>Staphylococcus</taxon>
    </lineage>
</organism>
<evidence type="ECO:0000256" key="1">
    <source>
        <dbReference type="ARBA" id="ARBA00008857"/>
    </source>
</evidence>
<dbReference type="EMBL" id="CP054550">
    <property type="protein sequence ID" value="QKQ29308.1"/>
    <property type="molecule type" value="Genomic_DNA"/>
</dbReference>
<dbReference type="InterPro" id="IPR010998">
    <property type="entry name" value="Integrase_recombinase_N"/>
</dbReference>
<proteinExistence type="inferred from homology"/>
<dbReference type="Pfam" id="PF14659">
    <property type="entry name" value="Phage_int_SAM_3"/>
    <property type="match status" value="1"/>
</dbReference>
<evidence type="ECO:0000256" key="2">
    <source>
        <dbReference type="ARBA" id="ARBA00022908"/>
    </source>
</evidence>
<dbReference type="InterPro" id="IPR004107">
    <property type="entry name" value="Integrase_SAM-like_N"/>
</dbReference>
<evidence type="ECO:0000259" key="6">
    <source>
        <dbReference type="PROSITE" id="PS51898"/>
    </source>
</evidence>
<evidence type="ECO:0000313" key="8">
    <source>
        <dbReference type="EMBL" id="QKQ29308.1"/>
    </source>
</evidence>
<name>A0A6N0I3Y1_STAHO</name>
<accession>A0A6N0I3Y1</accession>
<dbReference type="Pfam" id="PF00589">
    <property type="entry name" value="Phage_integrase"/>
    <property type="match status" value="1"/>
</dbReference>
<keyword evidence="2" id="KW-0229">DNA integration</keyword>
<gene>
    <name evidence="8" type="ORF">FOB69_09770</name>
</gene>
<dbReference type="AlphaFoldDB" id="A0A6N0I3Y1"/>
<dbReference type="InterPro" id="IPR002104">
    <property type="entry name" value="Integrase_catalytic"/>
</dbReference>
<dbReference type="SUPFAM" id="SSF56349">
    <property type="entry name" value="DNA breaking-rejoining enzymes"/>
    <property type="match status" value="1"/>
</dbReference>
<dbReference type="InterPro" id="IPR013762">
    <property type="entry name" value="Integrase-like_cat_sf"/>
</dbReference>
<dbReference type="InterPro" id="IPR028259">
    <property type="entry name" value="AP2-like_int_N"/>
</dbReference>
<dbReference type="PROSITE" id="PS51900">
    <property type="entry name" value="CB"/>
    <property type="match status" value="1"/>
</dbReference>
<dbReference type="InterPro" id="IPR050090">
    <property type="entry name" value="Tyrosine_recombinase_XerCD"/>
</dbReference>